<gene>
    <name evidence="10" type="primary">LOC110193141</name>
</gene>
<evidence type="ECO:0000313" key="10">
    <source>
        <dbReference type="RefSeq" id="XP_020820422.1"/>
    </source>
</evidence>
<comment type="subcellular location">
    <subcellularLocation>
        <location evidence="1">Membrane</location>
        <topology evidence="1">Multi-pass membrane protein</topology>
    </subcellularLocation>
</comment>
<dbReference type="KEGG" id="pcw:110193141"/>
<keyword evidence="6 7" id="KW-0472">Membrane</keyword>
<dbReference type="Pfam" id="PF00520">
    <property type="entry name" value="Ion_trans"/>
    <property type="match status" value="1"/>
</dbReference>
<keyword evidence="9" id="KW-1185">Reference proteome</keyword>
<dbReference type="GO" id="GO:0005929">
    <property type="term" value="C:cilium"/>
    <property type="evidence" value="ECO:0007669"/>
    <property type="project" value="TreeGrafter"/>
</dbReference>
<dbReference type="InParanoid" id="A0A6P5IDZ0"/>
<evidence type="ECO:0000256" key="5">
    <source>
        <dbReference type="ARBA" id="ARBA00023043"/>
    </source>
</evidence>
<evidence type="ECO:0000259" key="8">
    <source>
        <dbReference type="Pfam" id="PF00520"/>
    </source>
</evidence>
<dbReference type="GO" id="GO:0007015">
    <property type="term" value="P:actin filament organization"/>
    <property type="evidence" value="ECO:0007669"/>
    <property type="project" value="TreeGrafter"/>
</dbReference>
<dbReference type="InterPro" id="IPR008347">
    <property type="entry name" value="TrpV1-4"/>
</dbReference>
<dbReference type="PRINTS" id="PR01768">
    <property type="entry name" value="TRPVRECEPTOR"/>
</dbReference>
<keyword evidence="3" id="KW-0677">Repeat</keyword>
<dbReference type="GO" id="GO:0005886">
    <property type="term" value="C:plasma membrane"/>
    <property type="evidence" value="ECO:0007669"/>
    <property type="project" value="TreeGrafter"/>
</dbReference>
<evidence type="ECO:0000256" key="7">
    <source>
        <dbReference type="SAM" id="Phobius"/>
    </source>
</evidence>
<feature type="transmembrane region" description="Helical" evidence="7">
    <location>
        <begin position="64"/>
        <end position="88"/>
    </location>
</feature>
<evidence type="ECO:0000256" key="1">
    <source>
        <dbReference type="ARBA" id="ARBA00004141"/>
    </source>
</evidence>
<feature type="transmembrane region" description="Helical" evidence="7">
    <location>
        <begin position="171"/>
        <end position="196"/>
    </location>
</feature>
<feature type="domain" description="Ion transport" evidence="8">
    <location>
        <begin position="103"/>
        <end position="203"/>
    </location>
</feature>
<sequence length="293" mass="32983">MVAEARRPRAWGLKRPEALGGLEPGLPHTHPLSFPPSMLALLSAIPQESIGLPQRTPWKTAGQVYLFLSAAMMLGKMGLDIIWMWPFQLLPFSSEKLFPHPWMILQDVVRFLLVYVVFLLGFASALSALTSQCLAPGRCPYHSMGSASGSLFKLTLGLGDLSGPEHSKFPVFFLLLLITYVILTSVLLLNMLIAIMTQTVNMAFSRNEKIWRVQRAVTILDLERCLPEAWRWWLQEGKIHSNLEVGLTPSQERDLRTCLRSLRYGNTSVVQWLQHWSRSQEDLSSDLASNVAV</sequence>
<protein>
    <submittedName>
        <fullName evidence="10">Transient receptor potential cation channel subfamily V member 3-like isoform X1</fullName>
    </submittedName>
</protein>
<dbReference type="PANTHER" id="PTHR10582">
    <property type="entry name" value="TRANSIENT RECEPTOR POTENTIAL ION CHANNEL PROTEIN"/>
    <property type="match status" value="1"/>
</dbReference>
<accession>A0A6P5IDZ0</accession>
<reference evidence="10" key="1">
    <citation type="submission" date="2025-08" db="UniProtKB">
        <authorList>
            <consortium name="RefSeq"/>
        </authorList>
    </citation>
    <scope>IDENTIFICATION</scope>
    <source>
        <tissue evidence="10">Spleen</tissue>
    </source>
</reference>
<evidence type="ECO:0000313" key="9">
    <source>
        <dbReference type="Proteomes" id="UP000515140"/>
    </source>
</evidence>
<proteinExistence type="predicted"/>
<dbReference type="GeneID" id="110193141"/>
<dbReference type="GO" id="GO:0007231">
    <property type="term" value="P:osmosensory signaling pathway"/>
    <property type="evidence" value="ECO:0007669"/>
    <property type="project" value="TreeGrafter"/>
</dbReference>
<dbReference type="GO" id="GO:0098703">
    <property type="term" value="P:calcium ion import across plasma membrane"/>
    <property type="evidence" value="ECO:0007669"/>
    <property type="project" value="TreeGrafter"/>
</dbReference>
<evidence type="ECO:0000256" key="2">
    <source>
        <dbReference type="ARBA" id="ARBA00022692"/>
    </source>
</evidence>
<evidence type="ECO:0000256" key="3">
    <source>
        <dbReference type="ARBA" id="ARBA00022737"/>
    </source>
</evidence>
<dbReference type="GO" id="GO:0005262">
    <property type="term" value="F:calcium channel activity"/>
    <property type="evidence" value="ECO:0007669"/>
    <property type="project" value="TreeGrafter"/>
</dbReference>
<dbReference type="InterPro" id="IPR005821">
    <property type="entry name" value="Ion_trans_dom"/>
</dbReference>
<dbReference type="AlphaFoldDB" id="A0A6P5IDZ0"/>
<dbReference type="InterPro" id="IPR024862">
    <property type="entry name" value="TRPV"/>
</dbReference>
<organism evidence="9 10">
    <name type="scientific">Phascolarctos cinereus</name>
    <name type="common">Koala</name>
    <dbReference type="NCBI Taxonomy" id="38626"/>
    <lineage>
        <taxon>Eukaryota</taxon>
        <taxon>Metazoa</taxon>
        <taxon>Chordata</taxon>
        <taxon>Craniata</taxon>
        <taxon>Vertebrata</taxon>
        <taxon>Euteleostomi</taxon>
        <taxon>Mammalia</taxon>
        <taxon>Metatheria</taxon>
        <taxon>Diprotodontia</taxon>
        <taxon>Phascolarctidae</taxon>
        <taxon>Phascolarctos</taxon>
    </lineage>
</organism>
<dbReference type="Proteomes" id="UP000515140">
    <property type="component" value="Unplaced"/>
</dbReference>
<name>A0A6P5IDZ0_PHACI</name>
<keyword evidence="4 7" id="KW-1133">Transmembrane helix</keyword>
<keyword evidence="5" id="KW-0040">ANK repeat</keyword>
<keyword evidence="2 7" id="KW-0812">Transmembrane</keyword>
<evidence type="ECO:0000256" key="4">
    <source>
        <dbReference type="ARBA" id="ARBA00022989"/>
    </source>
</evidence>
<dbReference type="PANTHER" id="PTHR10582:SF6">
    <property type="entry name" value="TRANSIENT RECEPTOR POTENTIAL CATION CHANNEL SUBFAMILY V MEMBER 3"/>
    <property type="match status" value="1"/>
</dbReference>
<evidence type="ECO:0000256" key="6">
    <source>
        <dbReference type="ARBA" id="ARBA00023136"/>
    </source>
</evidence>
<feature type="transmembrane region" description="Helical" evidence="7">
    <location>
        <begin position="108"/>
        <end position="129"/>
    </location>
</feature>
<dbReference type="RefSeq" id="XP_020820422.1">
    <property type="nucleotide sequence ID" value="XM_020964763.1"/>
</dbReference>